<name>A0A9W4U446_9PLEO</name>
<organism evidence="1 2">
    <name type="scientific">Periconia digitata</name>
    <dbReference type="NCBI Taxonomy" id="1303443"/>
    <lineage>
        <taxon>Eukaryota</taxon>
        <taxon>Fungi</taxon>
        <taxon>Dikarya</taxon>
        <taxon>Ascomycota</taxon>
        <taxon>Pezizomycotina</taxon>
        <taxon>Dothideomycetes</taxon>
        <taxon>Pleosporomycetidae</taxon>
        <taxon>Pleosporales</taxon>
        <taxon>Massarineae</taxon>
        <taxon>Periconiaceae</taxon>
        <taxon>Periconia</taxon>
    </lineage>
</organism>
<gene>
    <name evidence="1" type="ORF">PDIGIT_LOCUS1488</name>
</gene>
<dbReference type="PROSITE" id="PS51257">
    <property type="entry name" value="PROKAR_LIPOPROTEIN"/>
    <property type="match status" value="1"/>
</dbReference>
<dbReference type="AlphaFoldDB" id="A0A9W4U446"/>
<proteinExistence type="predicted"/>
<reference evidence="1" key="1">
    <citation type="submission" date="2023-01" db="EMBL/GenBank/DDBJ databases">
        <authorList>
            <person name="Van Ghelder C."/>
            <person name="Rancurel C."/>
        </authorList>
    </citation>
    <scope>NUCLEOTIDE SEQUENCE</scope>
    <source>
        <strain evidence="1">CNCM I-4278</strain>
    </source>
</reference>
<protein>
    <submittedName>
        <fullName evidence="1">Uncharacterized protein</fullName>
    </submittedName>
</protein>
<dbReference type="EMBL" id="CAOQHR010000001">
    <property type="protein sequence ID" value="CAI6264664.1"/>
    <property type="molecule type" value="Genomic_DNA"/>
</dbReference>
<evidence type="ECO:0000313" key="1">
    <source>
        <dbReference type="EMBL" id="CAI6264664.1"/>
    </source>
</evidence>
<accession>A0A9W4U446</accession>
<comment type="caution">
    <text evidence="1">The sequence shown here is derived from an EMBL/GenBank/DDBJ whole genome shotgun (WGS) entry which is preliminary data.</text>
</comment>
<sequence>MPSDDVKGCTAGAIVVGGCGGDREGKMLCRLYMPRSVSQSRKMKKPPTRRRG</sequence>
<dbReference type="Proteomes" id="UP001152607">
    <property type="component" value="Unassembled WGS sequence"/>
</dbReference>
<evidence type="ECO:0000313" key="2">
    <source>
        <dbReference type="Proteomes" id="UP001152607"/>
    </source>
</evidence>
<keyword evidence="2" id="KW-1185">Reference proteome</keyword>